<evidence type="ECO:0000256" key="1">
    <source>
        <dbReference type="SAM" id="MobiDB-lite"/>
    </source>
</evidence>
<comment type="caution">
    <text evidence="2">The sequence shown here is derived from an EMBL/GenBank/DDBJ whole genome shotgun (WGS) entry which is preliminary data.</text>
</comment>
<keyword evidence="3" id="KW-1185">Reference proteome</keyword>
<organism evidence="2 3">
    <name type="scientific">Gymnopilus junonius</name>
    <name type="common">Spectacular rustgill mushroom</name>
    <name type="synonym">Gymnopilus spectabilis subsp. junonius</name>
    <dbReference type="NCBI Taxonomy" id="109634"/>
    <lineage>
        <taxon>Eukaryota</taxon>
        <taxon>Fungi</taxon>
        <taxon>Dikarya</taxon>
        <taxon>Basidiomycota</taxon>
        <taxon>Agaricomycotina</taxon>
        <taxon>Agaricomycetes</taxon>
        <taxon>Agaricomycetidae</taxon>
        <taxon>Agaricales</taxon>
        <taxon>Agaricineae</taxon>
        <taxon>Hymenogastraceae</taxon>
        <taxon>Gymnopilus</taxon>
    </lineage>
</organism>
<gene>
    <name evidence="2" type="ORF">CPB84DRAFT_1793424</name>
</gene>
<feature type="region of interest" description="Disordered" evidence="1">
    <location>
        <begin position="1"/>
        <end position="45"/>
    </location>
</feature>
<dbReference type="EMBL" id="JADNYJ010000150">
    <property type="protein sequence ID" value="KAF8879323.1"/>
    <property type="molecule type" value="Genomic_DNA"/>
</dbReference>
<reference evidence="2" key="1">
    <citation type="submission" date="2020-11" db="EMBL/GenBank/DDBJ databases">
        <authorList>
            <consortium name="DOE Joint Genome Institute"/>
            <person name="Ahrendt S."/>
            <person name="Riley R."/>
            <person name="Andreopoulos W."/>
            <person name="LaButti K."/>
            <person name="Pangilinan J."/>
            <person name="Ruiz-duenas F.J."/>
            <person name="Barrasa J.M."/>
            <person name="Sanchez-Garcia M."/>
            <person name="Camarero S."/>
            <person name="Miyauchi S."/>
            <person name="Serrano A."/>
            <person name="Linde D."/>
            <person name="Babiker R."/>
            <person name="Drula E."/>
            <person name="Ayuso-Fernandez I."/>
            <person name="Pacheco R."/>
            <person name="Padilla G."/>
            <person name="Ferreira P."/>
            <person name="Barriuso J."/>
            <person name="Kellner H."/>
            <person name="Castanera R."/>
            <person name="Alfaro M."/>
            <person name="Ramirez L."/>
            <person name="Pisabarro A.G."/>
            <person name="Kuo A."/>
            <person name="Tritt A."/>
            <person name="Lipzen A."/>
            <person name="He G."/>
            <person name="Yan M."/>
            <person name="Ng V."/>
            <person name="Cullen D."/>
            <person name="Martin F."/>
            <person name="Rosso M.-N."/>
            <person name="Henrissat B."/>
            <person name="Hibbett D."/>
            <person name="Martinez A.T."/>
            <person name="Grigoriev I.V."/>
        </authorList>
    </citation>
    <scope>NUCLEOTIDE SEQUENCE</scope>
    <source>
        <strain evidence="2">AH 44721</strain>
    </source>
</reference>
<name>A0A9P5NDP1_GYMJU</name>
<evidence type="ECO:0000313" key="2">
    <source>
        <dbReference type="EMBL" id="KAF8879323.1"/>
    </source>
</evidence>
<accession>A0A9P5NDP1</accession>
<dbReference type="Proteomes" id="UP000724874">
    <property type="component" value="Unassembled WGS sequence"/>
</dbReference>
<feature type="compositionally biased region" description="Basic and acidic residues" evidence="1">
    <location>
        <begin position="1"/>
        <end position="11"/>
    </location>
</feature>
<feature type="compositionally biased region" description="Basic and acidic residues" evidence="1">
    <location>
        <begin position="29"/>
        <end position="39"/>
    </location>
</feature>
<proteinExistence type="predicted"/>
<dbReference type="AlphaFoldDB" id="A0A9P5NDP1"/>
<protein>
    <submittedName>
        <fullName evidence="2">Uncharacterized protein</fullName>
    </submittedName>
</protein>
<sequence length="73" mass="7949">MESKVSVRRSGEPMGEDEVATRGALDGRGLGENKPHCDSVTHTPDSAVNLDLSFPTCYCQQSKILPRHKHPSS</sequence>
<evidence type="ECO:0000313" key="3">
    <source>
        <dbReference type="Proteomes" id="UP000724874"/>
    </source>
</evidence>